<keyword evidence="4" id="KW-0808">Transferase</keyword>
<dbReference type="InterPro" id="IPR031322">
    <property type="entry name" value="Shikimate/glucono_kinase"/>
</dbReference>
<comment type="similarity">
    <text evidence="2">Belongs to the gluconokinase GntK/GntV family.</text>
</comment>
<evidence type="ECO:0000256" key="10">
    <source>
        <dbReference type="SAM" id="MobiDB-lite"/>
    </source>
</evidence>
<evidence type="ECO:0000256" key="7">
    <source>
        <dbReference type="ARBA" id="ARBA00022840"/>
    </source>
</evidence>
<dbReference type="GO" id="GO:0005524">
    <property type="term" value="F:ATP binding"/>
    <property type="evidence" value="ECO:0007669"/>
    <property type="project" value="UniProtKB-KW"/>
</dbReference>
<feature type="region of interest" description="Disordered" evidence="10">
    <location>
        <begin position="180"/>
        <end position="209"/>
    </location>
</feature>
<evidence type="ECO:0000256" key="9">
    <source>
        <dbReference type="ARBA" id="ARBA00048090"/>
    </source>
</evidence>
<accession>A0AAD4BVU7</accession>
<gene>
    <name evidence="11" type="ORF">L210DRAFT_3664254</name>
</gene>
<evidence type="ECO:0000313" key="12">
    <source>
        <dbReference type="Proteomes" id="UP001194468"/>
    </source>
</evidence>
<dbReference type="SUPFAM" id="SSF52540">
    <property type="entry name" value="P-loop containing nucleoside triphosphate hydrolases"/>
    <property type="match status" value="1"/>
</dbReference>
<keyword evidence="12" id="KW-1185">Reference proteome</keyword>
<comment type="pathway">
    <text evidence="1">Carbohydrate acid metabolism; D-gluconate degradation.</text>
</comment>
<dbReference type="GO" id="GO:0005737">
    <property type="term" value="C:cytoplasm"/>
    <property type="evidence" value="ECO:0007669"/>
    <property type="project" value="TreeGrafter"/>
</dbReference>
<evidence type="ECO:0000256" key="3">
    <source>
        <dbReference type="ARBA" id="ARBA00012054"/>
    </source>
</evidence>
<dbReference type="InterPro" id="IPR006001">
    <property type="entry name" value="Therm_gnt_kin"/>
</dbReference>
<feature type="non-terminal residue" evidence="11">
    <location>
        <position position="209"/>
    </location>
</feature>
<dbReference type="Pfam" id="PF01202">
    <property type="entry name" value="SKI"/>
    <property type="match status" value="1"/>
</dbReference>
<organism evidence="11 12">
    <name type="scientific">Boletus edulis BED1</name>
    <dbReference type="NCBI Taxonomy" id="1328754"/>
    <lineage>
        <taxon>Eukaryota</taxon>
        <taxon>Fungi</taxon>
        <taxon>Dikarya</taxon>
        <taxon>Basidiomycota</taxon>
        <taxon>Agaricomycotina</taxon>
        <taxon>Agaricomycetes</taxon>
        <taxon>Agaricomycetidae</taxon>
        <taxon>Boletales</taxon>
        <taxon>Boletineae</taxon>
        <taxon>Boletaceae</taxon>
        <taxon>Boletoideae</taxon>
        <taxon>Boletus</taxon>
    </lineage>
</organism>
<keyword evidence="7" id="KW-0067">ATP-binding</keyword>
<comment type="caution">
    <text evidence="11">The sequence shown here is derived from an EMBL/GenBank/DDBJ whole genome shotgun (WGS) entry which is preliminary data.</text>
</comment>
<evidence type="ECO:0000256" key="2">
    <source>
        <dbReference type="ARBA" id="ARBA00008420"/>
    </source>
</evidence>
<dbReference type="AlphaFoldDB" id="A0AAD4BVU7"/>
<evidence type="ECO:0000256" key="5">
    <source>
        <dbReference type="ARBA" id="ARBA00022741"/>
    </source>
</evidence>
<evidence type="ECO:0000313" key="11">
    <source>
        <dbReference type="EMBL" id="KAF8441518.1"/>
    </source>
</evidence>
<keyword evidence="6" id="KW-0418">Kinase</keyword>
<evidence type="ECO:0000256" key="4">
    <source>
        <dbReference type="ARBA" id="ARBA00022679"/>
    </source>
</evidence>
<dbReference type="Proteomes" id="UP001194468">
    <property type="component" value="Unassembled WGS sequence"/>
</dbReference>
<sequence length="209" mass="21612">MASSSTATEKASNGTPPMLGNDDAPSLRINRDATGARIIVVMGVSGTGKSTLGRALSRATHMPFIDGDDLHPATNVAKMARGEPLGDGDRLPWLETIRRTAVGCVLDQAGSGWGAVVGRDRGVFVVEEDVSRGVARRRRATCAHVFRVFEGREGGVAGAHGASTGTFHEGGHVGESVGYAGESGRRTWGGDGDGGHGHRGAGSEGRRRA</sequence>
<dbReference type="GO" id="GO:0046316">
    <property type="term" value="F:gluconokinase activity"/>
    <property type="evidence" value="ECO:0007669"/>
    <property type="project" value="UniProtKB-EC"/>
</dbReference>
<dbReference type="InterPro" id="IPR027417">
    <property type="entry name" value="P-loop_NTPase"/>
</dbReference>
<comment type="catalytic activity">
    <reaction evidence="9">
        <text>D-gluconate + ATP = 6-phospho-D-gluconate + ADP + H(+)</text>
        <dbReference type="Rhea" id="RHEA:19433"/>
        <dbReference type="ChEBI" id="CHEBI:15378"/>
        <dbReference type="ChEBI" id="CHEBI:18391"/>
        <dbReference type="ChEBI" id="CHEBI:30616"/>
        <dbReference type="ChEBI" id="CHEBI:58759"/>
        <dbReference type="ChEBI" id="CHEBI:456216"/>
        <dbReference type="EC" id="2.7.1.12"/>
    </reaction>
</comment>
<evidence type="ECO:0000256" key="6">
    <source>
        <dbReference type="ARBA" id="ARBA00022777"/>
    </source>
</evidence>
<name>A0AAD4BVU7_BOLED</name>
<feature type="region of interest" description="Disordered" evidence="10">
    <location>
        <begin position="1"/>
        <end position="27"/>
    </location>
</feature>
<dbReference type="CDD" id="cd02021">
    <property type="entry name" value="GntK"/>
    <property type="match status" value="1"/>
</dbReference>
<keyword evidence="5" id="KW-0547">Nucleotide-binding</keyword>
<reference evidence="11" key="1">
    <citation type="submission" date="2019-10" db="EMBL/GenBank/DDBJ databases">
        <authorList>
            <consortium name="DOE Joint Genome Institute"/>
            <person name="Kuo A."/>
            <person name="Miyauchi S."/>
            <person name="Kiss E."/>
            <person name="Drula E."/>
            <person name="Kohler A."/>
            <person name="Sanchez-Garcia M."/>
            <person name="Andreopoulos B."/>
            <person name="Barry K.W."/>
            <person name="Bonito G."/>
            <person name="Buee M."/>
            <person name="Carver A."/>
            <person name="Chen C."/>
            <person name="Cichocki N."/>
            <person name="Clum A."/>
            <person name="Culley D."/>
            <person name="Crous P.W."/>
            <person name="Fauchery L."/>
            <person name="Girlanda M."/>
            <person name="Hayes R."/>
            <person name="Keri Z."/>
            <person name="LaButti K."/>
            <person name="Lipzen A."/>
            <person name="Lombard V."/>
            <person name="Magnuson J."/>
            <person name="Maillard F."/>
            <person name="Morin E."/>
            <person name="Murat C."/>
            <person name="Nolan M."/>
            <person name="Ohm R."/>
            <person name="Pangilinan J."/>
            <person name="Pereira M."/>
            <person name="Perotto S."/>
            <person name="Peter M."/>
            <person name="Riley R."/>
            <person name="Sitrit Y."/>
            <person name="Stielow B."/>
            <person name="Szollosi G."/>
            <person name="Zifcakova L."/>
            <person name="Stursova M."/>
            <person name="Spatafora J.W."/>
            <person name="Tedersoo L."/>
            <person name="Vaario L.-M."/>
            <person name="Yamada A."/>
            <person name="Yan M."/>
            <person name="Wang P."/>
            <person name="Xu J."/>
            <person name="Bruns T."/>
            <person name="Baldrian P."/>
            <person name="Vilgalys R."/>
            <person name="Henrissat B."/>
            <person name="Grigoriev I.V."/>
            <person name="Hibbett D."/>
            <person name="Nagy L.G."/>
            <person name="Martin F.M."/>
        </authorList>
    </citation>
    <scope>NUCLEOTIDE SEQUENCE</scope>
    <source>
        <strain evidence="11">BED1</strain>
    </source>
</reference>
<proteinExistence type="inferred from homology"/>
<feature type="compositionally biased region" description="Polar residues" evidence="10">
    <location>
        <begin position="1"/>
        <end position="15"/>
    </location>
</feature>
<dbReference type="EMBL" id="WHUW01000010">
    <property type="protein sequence ID" value="KAF8441518.1"/>
    <property type="molecule type" value="Genomic_DNA"/>
</dbReference>
<evidence type="ECO:0000256" key="1">
    <source>
        <dbReference type="ARBA" id="ARBA00004875"/>
    </source>
</evidence>
<dbReference type="GO" id="GO:0005975">
    <property type="term" value="P:carbohydrate metabolic process"/>
    <property type="evidence" value="ECO:0007669"/>
    <property type="project" value="InterPro"/>
</dbReference>
<dbReference type="Gene3D" id="3.40.50.300">
    <property type="entry name" value="P-loop containing nucleotide triphosphate hydrolases"/>
    <property type="match status" value="1"/>
</dbReference>
<dbReference type="PANTHER" id="PTHR43442:SF3">
    <property type="entry name" value="GLUCONOKINASE-RELATED"/>
    <property type="match status" value="1"/>
</dbReference>
<dbReference type="PANTHER" id="PTHR43442">
    <property type="entry name" value="GLUCONOKINASE-RELATED"/>
    <property type="match status" value="1"/>
</dbReference>
<reference evidence="11" key="2">
    <citation type="journal article" date="2020" name="Nat. Commun.">
        <title>Large-scale genome sequencing of mycorrhizal fungi provides insights into the early evolution of symbiotic traits.</title>
        <authorList>
            <person name="Miyauchi S."/>
            <person name="Kiss E."/>
            <person name="Kuo A."/>
            <person name="Drula E."/>
            <person name="Kohler A."/>
            <person name="Sanchez-Garcia M."/>
            <person name="Morin E."/>
            <person name="Andreopoulos B."/>
            <person name="Barry K.W."/>
            <person name="Bonito G."/>
            <person name="Buee M."/>
            <person name="Carver A."/>
            <person name="Chen C."/>
            <person name="Cichocki N."/>
            <person name="Clum A."/>
            <person name="Culley D."/>
            <person name="Crous P.W."/>
            <person name="Fauchery L."/>
            <person name="Girlanda M."/>
            <person name="Hayes R.D."/>
            <person name="Keri Z."/>
            <person name="LaButti K."/>
            <person name="Lipzen A."/>
            <person name="Lombard V."/>
            <person name="Magnuson J."/>
            <person name="Maillard F."/>
            <person name="Murat C."/>
            <person name="Nolan M."/>
            <person name="Ohm R.A."/>
            <person name="Pangilinan J."/>
            <person name="Pereira M.F."/>
            <person name="Perotto S."/>
            <person name="Peter M."/>
            <person name="Pfister S."/>
            <person name="Riley R."/>
            <person name="Sitrit Y."/>
            <person name="Stielow J.B."/>
            <person name="Szollosi G."/>
            <person name="Zifcakova L."/>
            <person name="Stursova M."/>
            <person name="Spatafora J.W."/>
            <person name="Tedersoo L."/>
            <person name="Vaario L.M."/>
            <person name="Yamada A."/>
            <person name="Yan M."/>
            <person name="Wang P."/>
            <person name="Xu J."/>
            <person name="Bruns T."/>
            <person name="Baldrian P."/>
            <person name="Vilgalys R."/>
            <person name="Dunand C."/>
            <person name="Henrissat B."/>
            <person name="Grigoriev I.V."/>
            <person name="Hibbett D."/>
            <person name="Nagy L.G."/>
            <person name="Martin F.M."/>
        </authorList>
    </citation>
    <scope>NUCLEOTIDE SEQUENCE</scope>
    <source>
        <strain evidence="11">BED1</strain>
    </source>
</reference>
<dbReference type="EC" id="2.7.1.12" evidence="3"/>
<evidence type="ECO:0000256" key="8">
    <source>
        <dbReference type="ARBA" id="ARBA00029835"/>
    </source>
</evidence>
<protein>
    <recommendedName>
        <fullName evidence="3">gluconokinase</fullName>
        <ecNumber evidence="3">2.7.1.12</ecNumber>
    </recommendedName>
    <alternativeName>
        <fullName evidence="8">Gluconate kinase</fullName>
    </alternativeName>
</protein>